<gene>
    <name evidence="3" type="ORF">M2127_001223</name>
</gene>
<feature type="domain" description="Lipid/polyisoprenoid-binding YceI-like" evidence="2">
    <location>
        <begin position="29"/>
        <end position="189"/>
    </location>
</feature>
<accession>A0AA43S4V8</accession>
<dbReference type="PANTHER" id="PTHR34406:SF1">
    <property type="entry name" value="PROTEIN YCEI"/>
    <property type="match status" value="1"/>
</dbReference>
<comment type="caution">
    <text evidence="3">The sequence shown here is derived from an EMBL/GenBank/DDBJ whole genome shotgun (WGS) entry which is preliminary data.</text>
</comment>
<evidence type="ECO:0000259" key="2">
    <source>
        <dbReference type="SMART" id="SM00867"/>
    </source>
</evidence>
<dbReference type="Pfam" id="PF04264">
    <property type="entry name" value="YceI"/>
    <property type="match status" value="1"/>
</dbReference>
<sequence length="191" mass="20533">MKNYFASTLRASVAIAATLFAIQVFAAQYSEIDIAKSKISFASKLMGSNLSGSFGKFSGKVTFNPDEPEKAKASLAIDIASFTAGGEELQEEAKGKDWFNTKSFPTANFVSESVKNLGAGKLEIHGVLTMKGKSEPVLISAAYHVQGKQMIFDANFQLLRLQYALGSGSWSDTSAVANEVPVKVHLVLNQK</sequence>
<dbReference type="GeneID" id="83596113"/>
<dbReference type="PANTHER" id="PTHR34406">
    <property type="entry name" value="PROTEIN YCEI"/>
    <property type="match status" value="1"/>
</dbReference>
<evidence type="ECO:0000313" key="4">
    <source>
        <dbReference type="Proteomes" id="UP001161160"/>
    </source>
</evidence>
<proteinExistence type="predicted"/>
<evidence type="ECO:0000256" key="1">
    <source>
        <dbReference type="SAM" id="SignalP"/>
    </source>
</evidence>
<dbReference type="AlphaFoldDB" id="A0AA43S4V8"/>
<evidence type="ECO:0000313" key="3">
    <source>
        <dbReference type="EMBL" id="MDH6503919.1"/>
    </source>
</evidence>
<name>A0AA43S4V8_9BURK</name>
<keyword evidence="1" id="KW-0732">Signal</keyword>
<dbReference type="RefSeq" id="WP_076023470.1">
    <property type="nucleotide sequence ID" value="NZ_JARXVV010000007.1"/>
</dbReference>
<feature type="chain" id="PRO_5041446305" evidence="1">
    <location>
        <begin position="27"/>
        <end position="191"/>
    </location>
</feature>
<dbReference type="InterPro" id="IPR036761">
    <property type="entry name" value="TTHA0802/YceI-like_sf"/>
</dbReference>
<feature type="signal peptide" evidence="1">
    <location>
        <begin position="1"/>
        <end position="26"/>
    </location>
</feature>
<dbReference type="Gene3D" id="2.40.128.110">
    <property type="entry name" value="Lipid/polyisoprenoid-binding, YceI-like"/>
    <property type="match status" value="1"/>
</dbReference>
<dbReference type="Proteomes" id="UP001161160">
    <property type="component" value="Unassembled WGS sequence"/>
</dbReference>
<reference evidence="3" key="1">
    <citation type="submission" date="2023-04" db="EMBL/GenBank/DDBJ databases">
        <title>Genome Encyclopedia of Bacteria and Archaea VI: Functional Genomics of Type Strains.</title>
        <authorList>
            <person name="Whitman W."/>
        </authorList>
    </citation>
    <scope>NUCLEOTIDE SEQUENCE</scope>
    <source>
        <strain evidence="3">Enz.4-51</strain>
    </source>
</reference>
<keyword evidence="4" id="KW-1185">Reference proteome</keyword>
<dbReference type="SUPFAM" id="SSF101874">
    <property type="entry name" value="YceI-like"/>
    <property type="match status" value="1"/>
</dbReference>
<protein>
    <submittedName>
        <fullName evidence="3">Polyisoprenoid-binding protein YceI</fullName>
    </submittedName>
</protein>
<dbReference type="SMART" id="SM00867">
    <property type="entry name" value="YceI"/>
    <property type="match status" value="1"/>
</dbReference>
<dbReference type="EMBL" id="JARXYA010000005">
    <property type="protein sequence ID" value="MDH6503919.1"/>
    <property type="molecule type" value="Genomic_DNA"/>
</dbReference>
<organism evidence="3 4">
    <name type="scientific">Polynucleobacter sphagniphilus</name>
    <dbReference type="NCBI Taxonomy" id="1743169"/>
    <lineage>
        <taxon>Bacteria</taxon>
        <taxon>Pseudomonadati</taxon>
        <taxon>Pseudomonadota</taxon>
        <taxon>Betaproteobacteria</taxon>
        <taxon>Burkholderiales</taxon>
        <taxon>Burkholderiaceae</taxon>
        <taxon>Polynucleobacter</taxon>
    </lineage>
</organism>
<dbReference type="InterPro" id="IPR007372">
    <property type="entry name" value="Lipid/polyisoprenoid-bd_YceI"/>
</dbReference>